<gene>
    <name evidence="1" type="ORF">G8759_19895</name>
</gene>
<organism evidence="1 2">
    <name type="scientific">Spirosoma aureum</name>
    <dbReference type="NCBI Taxonomy" id="2692134"/>
    <lineage>
        <taxon>Bacteria</taxon>
        <taxon>Pseudomonadati</taxon>
        <taxon>Bacteroidota</taxon>
        <taxon>Cytophagia</taxon>
        <taxon>Cytophagales</taxon>
        <taxon>Cytophagaceae</taxon>
        <taxon>Spirosoma</taxon>
    </lineage>
</organism>
<reference evidence="1 2" key="1">
    <citation type="submission" date="2020-03" db="EMBL/GenBank/DDBJ databases">
        <authorList>
            <person name="Kim M.K."/>
        </authorList>
    </citation>
    <scope>NUCLEOTIDE SEQUENCE [LARGE SCALE GENOMIC DNA]</scope>
    <source>
        <strain evidence="1 2">BT328</strain>
    </source>
</reference>
<dbReference type="EMBL" id="CP050063">
    <property type="protein sequence ID" value="QIP14714.1"/>
    <property type="molecule type" value="Genomic_DNA"/>
</dbReference>
<name>A0A6G9AQV0_9BACT</name>
<accession>A0A6G9AQV0</accession>
<dbReference type="KEGG" id="spib:G8759_19895"/>
<sequence length="237" mass="27311">MKSSGTIARKPNTGIPKFEADPINSTFRWELYLTAGRKGNSVPLMDGYSKGMGFENTNRLELLYKKLINPVLPYLTRCDLIVIYENDRRILKQLQPKILELYPHDFVAHGWVKETAVITDFLSTYYNEYVHTGIMPPIEDRRKNVRQTVYFAELDHSKQNFETLEQLRAFCESKFSKYSAQCMTGWFYRHADFQPELFEADKSEALAHTIHTASTLEAAQAAQVGLNSLYGKHASKR</sequence>
<keyword evidence="2" id="KW-1185">Reference proteome</keyword>
<protein>
    <submittedName>
        <fullName evidence="1">Uncharacterized protein</fullName>
    </submittedName>
</protein>
<dbReference type="AlphaFoldDB" id="A0A6G9AQV0"/>
<evidence type="ECO:0000313" key="1">
    <source>
        <dbReference type="EMBL" id="QIP14714.1"/>
    </source>
</evidence>
<proteinExistence type="predicted"/>
<dbReference type="Proteomes" id="UP000501802">
    <property type="component" value="Chromosome"/>
</dbReference>
<dbReference type="RefSeq" id="WP_167211324.1">
    <property type="nucleotide sequence ID" value="NZ_CP050063.1"/>
</dbReference>
<evidence type="ECO:0000313" key="2">
    <source>
        <dbReference type="Proteomes" id="UP000501802"/>
    </source>
</evidence>